<evidence type="ECO:0000256" key="2">
    <source>
        <dbReference type="ARBA" id="ARBA00007615"/>
    </source>
</evidence>
<evidence type="ECO:0000256" key="1">
    <source>
        <dbReference type="ARBA" id="ARBA00004418"/>
    </source>
</evidence>
<keyword evidence="8" id="KW-0653">Protein transport</keyword>
<sequence length="225" mass="25388" precursor="true">MNRKTLRAIALSALLLLGGTASALAGTAAQDIQKRYDTVTTLKAAFTQKLLHRESGSTETRNGTLLFRKPLLVRWETGGKNPEVLVISSQDIWNFLPDEELAYRYPLDLVQDSKSIIKVITGQAKLDQDFNVVEEGQEEGLTRLHLYPKEPVQQLTEAILWVDPQEHLIRRVRVYDFYGNENEIDFTSLEANATVADKAFTFTPPKGTEVQDRLKEGAPEKQLFN</sequence>
<dbReference type="AlphaFoldDB" id="A0A0H3A7I0"/>
<dbReference type="HOGENOM" id="CLU_087560_2_1_7"/>
<comment type="subunit">
    <text evidence="3">Monomer.</text>
</comment>
<dbReference type="SMR" id="A0A0H3A7I0"/>
<accession>A0A0H3A7I0</accession>
<dbReference type="NCBIfam" id="TIGR00547">
    <property type="entry name" value="lolA"/>
    <property type="match status" value="1"/>
</dbReference>
<name>A0A0H3A7I0_NITV4</name>
<dbReference type="GO" id="GO:0042953">
    <property type="term" value="P:lipoprotein transport"/>
    <property type="evidence" value="ECO:0007669"/>
    <property type="project" value="InterPro"/>
</dbReference>
<dbReference type="RefSeq" id="WP_010938957.1">
    <property type="nucleotide sequence ID" value="NC_008751.1"/>
</dbReference>
<feature type="chain" id="PRO_5002604132" description="Outer-membrane lipoprotein carrier protein" evidence="11">
    <location>
        <begin position="26"/>
        <end position="225"/>
    </location>
</feature>
<dbReference type="EMBL" id="CP000527">
    <property type="protein sequence ID" value="ABM28437.1"/>
    <property type="molecule type" value="Genomic_DNA"/>
</dbReference>
<feature type="signal peptide" evidence="11">
    <location>
        <begin position="1"/>
        <end position="25"/>
    </location>
</feature>
<keyword evidence="5" id="KW-0813">Transport</keyword>
<dbReference type="PANTHER" id="PTHR35869:SF1">
    <property type="entry name" value="OUTER-MEMBRANE LIPOPROTEIN CARRIER PROTEIN"/>
    <property type="match status" value="1"/>
</dbReference>
<gene>
    <name evidence="12" type="ordered locus">Dvul_1419</name>
</gene>
<evidence type="ECO:0000256" key="9">
    <source>
        <dbReference type="ARBA" id="ARBA00023186"/>
    </source>
</evidence>
<evidence type="ECO:0000256" key="10">
    <source>
        <dbReference type="SAM" id="MobiDB-lite"/>
    </source>
</evidence>
<reference evidence="13" key="1">
    <citation type="journal article" date="2009" name="Environ. Microbiol.">
        <title>Contribution of mobile genetic elements to Desulfovibrio vulgaris genome plasticity.</title>
        <authorList>
            <person name="Walker C.B."/>
            <person name="Stolyar S."/>
            <person name="Chivian D."/>
            <person name="Pinel N."/>
            <person name="Gabster J.A."/>
            <person name="Dehal P.S."/>
            <person name="He Z."/>
            <person name="Yang Z.K."/>
            <person name="Yen H.C."/>
            <person name="Zhou J."/>
            <person name="Wall J.D."/>
            <person name="Hazen T.C."/>
            <person name="Arkin A.P."/>
            <person name="Stahl D.A."/>
        </authorList>
    </citation>
    <scope>NUCLEOTIDE SEQUENCE [LARGE SCALE GENOMIC DNA]</scope>
    <source>
        <strain evidence="13">DP4</strain>
    </source>
</reference>
<dbReference type="InterPro" id="IPR004564">
    <property type="entry name" value="OM_lipoprot_carrier_LolA-like"/>
</dbReference>
<keyword evidence="9" id="KW-0143">Chaperone</keyword>
<evidence type="ECO:0000313" key="13">
    <source>
        <dbReference type="Proteomes" id="UP000009173"/>
    </source>
</evidence>
<dbReference type="GO" id="GO:0042597">
    <property type="term" value="C:periplasmic space"/>
    <property type="evidence" value="ECO:0007669"/>
    <property type="project" value="UniProtKB-SubCell"/>
</dbReference>
<dbReference type="PANTHER" id="PTHR35869">
    <property type="entry name" value="OUTER-MEMBRANE LIPOPROTEIN CARRIER PROTEIN"/>
    <property type="match status" value="1"/>
</dbReference>
<feature type="compositionally biased region" description="Basic and acidic residues" evidence="10">
    <location>
        <begin position="209"/>
        <end position="219"/>
    </location>
</feature>
<protein>
    <recommendedName>
        <fullName evidence="4">Outer-membrane lipoprotein carrier protein</fullName>
    </recommendedName>
</protein>
<keyword evidence="7" id="KW-0574">Periplasm</keyword>
<evidence type="ECO:0000313" key="12">
    <source>
        <dbReference type="EMBL" id="ABM28437.1"/>
    </source>
</evidence>
<comment type="similarity">
    <text evidence="2">Belongs to the LolA family.</text>
</comment>
<dbReference type="KEGG" id="dvl:Dvul_1419"/>
<keyword evidence="12" id="KW-0449">Lipoprotein</keyword>
<evidence type="ECO:0000256" key="4">
    <source>
        <dbReference type="ARBA" id="ARBA00014035"/>
    </source>
</evidence>
<proteinExistence type="inferred from homology"/>
<evidence type="ECO:0000256" key="6">
    <source>
        <dbReference type="ARBA" id="ARBA00022729"/>
    </source>
</evidence>
<feature type="region of interest" description="Disordered" evidence="10">
    <location>
        <begin position="204"/>
        <end position="225"/>
    </location>
</feature>
<dbReference type="InterPro" id="IPR018323">
    <property type="entry name" value="OM_lipoprot_carrier_LolA_Pbac"/>
</dbReference>
<dbReference type="Pfam" id="PF03548">
    <property type="entry name" value="LolA"/>
    <property type="match status" value="1"/>
</dbReference>
<dbReference type="Gene3D" id="2.50.20.10">
    <property type="entry name" value="Lipoprotein localisation LolA/LolB/LppX"/>
    <property type="match status" value="1"/>
</dbReference>
<evidence type="ECO:0000256" key="11">
    <source>
        <dbReference type="SAM" id="SignalP"/>
    </source>
</evidence>
<evidence type="ECO:0000256" key="8">
    <source>
        <dbReference type="ARBA" id="ARBA00022927"/>
    </source>
</evidence>
<dbReference type="SUPFAM" id="SSF89392">
    <property type="entry name" value="Prokaryotic lipoproteins and lipoprotein localization factors"/>
    <property type="match status" value="1"/>
</dbReference>
<keyword evidence="6 11" id="KW-0732">Signal</keyword>
<evidence type="ECO:0000256" key="5">
    <source>
        <dbReference type="ARBA" id="ARBA00022448"/>
    </source>
</evidence>
<dbReference type="InterPro" id="IPR029046">
    <property type="entry name" value="LolA/LolB/LppX"/>
</dbReference>
<evidence type="ECO:0000256" key="7">
    <source>
        <dbReference type="ARBA" id="ARBA00022764"/>
    </source>
</evidence>
<dbReference type="CDD" id="cd16325">
    <property type="entry name" value="LolA"/>
    <property type="match status" value="1"/>
</dbReference>
<evidence type="ECO:0000256" key="3">
    <source>
        <dbReference type="ARBA" id="ARBA00011245"/>
    </source>
</evidence>
<dbReference type="Proteomes" id="UP000009173">
    <property type="component" value="Chromosome"/>
</dbReference>
<comment type="subcellular location">
    <subcellularLocation>
        <location evidence="1">Periplasm</location>
    </subcellularLocation>
</comment>
<organism evidence="12 13">
    <name type="scientific">Nitratidesulfovibrio vulgaris (strain DP4)</name>
    <name type="common">Desulfovibrio vulgaris</name>
    <dbReference type="NCBI Taxonomy" id="391774"/>
    <lineage>
        <taxon>Bacteria</taxon>
        <taxon>Pseudomonadati</taxon>
        <taxon>Thermodesulfobacteriota</taxon>
        <taxon>Desulfovibrionia</taxon>
        <taxon>Desulfovibrionales</taxon>
        <taxon>Desulfovibrionaceae</taxon>
        <taxon>Nitratidesulfovibrio</taxon>
    </lineage>
</organism>